<dbReference type="EMBL" id="LT985188">
    <property type="protein sequence ID" value="SPD85814.1"/>
    <property type="molecule type" value="Genomic_DNA"/>
</dbReference>
<dbReference type="AlphaFoldDB" id="A0A2N9JEI9"/>
<proteinExistence type="predicted"/>
<accession>A0A2N9JEI9</accession>
<evidence type="ECO:0000313" key="4">
    <source>
        <dbReference type="Proteomes" id="UP000238164"/>
    </source>
</evidence>
<dbReference type="Pfam" id="PF03992">
    <property type="entry name" value="ABM"/>
    <property type="match status" value="1"/>
</dbReference>
<name>A0A2N9JEI9_9ACTN</name>
<dbReference type="Proteomes" id="UP000238164">
    <property type="component" value="Chromosome 1"/>
</dbReference>
<sequence>MLAINRFRVTDEDAFLARAEPAIAFMLACEGNLSAELVRNLDEPDLWCIASTWRNVGAYRRSFNGFQAKVTLVPLLSEAIDEPGAYDHPDDLGENLPRTR</sequence>
<gene>
    <name evidence="3" type="ORF">MPLG2_0778</name>
</gene>
<dbReference type="RefSeq" id="WP_105184961.1">
    <property type="nucleotide sequence ID" value="NZ_BAAAGO010000066.1"/>
</dbReference>
<keyword evidence="3" id="KW-0560">Oxidoreductase</keyword>
<feature type="region of interest" description="Disordered" evidence="1">
    <location>
        <begin position="81"/>
        <end position="100"/>
    </location>
</feature>
<dbReference type="InterPro" id="IPR007138">
    <property type="entry name" value="ABM_dom"/>
</dbReference>
<dbReference type="KEGG" id="mgg:MPLG2_0778"/>
<dbReference type="Gene3D" id="3.30.70.100">
    <property type="match status" value="1"/>
</dbReference>
<evidence type="ECO:0000259" key="2">
    <source>
        <dbReference type="Pfam" id="PF03992"/>
    </source>
</evidence>
<evidence type="ECO:0000313" key="3">
    <source>
        <dbReference type="EMBL" id="SPD85814.1"/>
    </source>
</evidence>
<evidence type="ECO:0000256" key="1">
    <source>
        <dbReference type="SAM" id="MobiDB-lite"/>
    </source>
</evidence>
<keyword evidence="3" id="KW-0503">Monooxygenase</keyword>
<dbReference type="SUPFAM" id="SSF54909">
    <property type="entry name" value="Dimeric alpha+beta barrel"/>
    <property type="match status" value="1"/>
</dbReference>
<dbReference type="OrthoDB" id="5193042at2"/>
<feature type="domain" description="ABM" evidence="2">
    <location>
        <begin position="4"/>
        <end position="63"/>
    </location>
</feature>
<protein>
    <submittedName>
        <fullName evidence="3">Antibiotic biosynthesis monooxygenase</fullName>
    </submittedName>
</protein>
<dbReference type="GO" id="GO:0004497">
    <property type="term" value="F:monooxygenase activity"/>
    <property type="evidence" value="ECO:0007669"/>
    <property type="project" value="UniProtKB-KW"/>
</dbReference>
<organism evidence="3 4">
    <name type="scientific">Micropruina glycogenica</name>
    <dbReference type="NCBI Taxonomy" id="75385"/>
    <lineage>
        <taxon>Bacteria</taxon>
        <taxon>Bacillati</taxon>
        <taxon>Actinomycetota</taxon>
        <taxon>Actinomycetes</taxon>
        <taxon>Propionibacteriales</taxon>
        <taxon>Nocardioidaceae</taxon>
        <taxon>Micropruina</taxon>
    </lineage>
</organism>
<dbReference type="InterPro" id="IPR011008">
    <property type="entry name" value="Dimeric_a/b-barrel"/>
</dbReference>
<keyword evidence="4" id="KW-1185">Reference proteome</keyword>
<reference evidence="3 4" key="1">
    <citation type="submission" date="2018-02" db="EMBL/GenBank/DDBJ databases">
        <authorList>
            <person name="Cohen D.B."/>
            <person name="Kent A.D."/>
        </authorList>
    </citation>
    <scope>NUCLEOTIDE SEQUENCE [LARGE SCALE GENOMIC DNA]</scope>
    <source>
        <strain evidence="3">1</strain>
    </source>
</reference>